<proteinExistence type="predicted"/>
<evidence type="ECO:0000313" key="1">
    <source>
        <dbReference type="EMBL" id="XFD40301.1"/>
    </source>
</evidence>
<name>A0ACD5DFX2_9LACO</name>
<organism evidence="1 2">
    <name type="scientific">Lentilactobacillus terminaliae</name>
    <dbReference type="NCBI Taxonomy" id="3003483"/>
    <lineage>
        <taxon>Bacteria</taxon>
        <taxon>Bacillati</taxon>
        <taxon>Bacillota</taxon>
        <taxon>Bacilli</taxon>
        <taxon>Lactobacillales</taxon>
        <taxon>Lactobacillaceae</taxon>
        <taxon>Lentilactobacillus</taxon>
    </lineage>
</organism>
<keyword evidence="2" id="KW-1185">Reference proteome</keyword>
<sequence length="306" mass="31398">MKNMKKLLTISAVSFSGLVGLAITGNSQIVKAAPSFPTYTGIAHNDLDPMGSVTYTANKGFNIADGISGSGYYSGGTKYLGPRNGKSAAAAISTIQVKVSDSKKGKVFTIKTIKTNTSNQKQPAVGPRLDAVPNLSFSGLSKAKLSKNAQSVGLMGYSVNNGISAGKTAFDGNSIGAIKVNAKRSDSNSGYRLFASLSPLKNAQGKNLSKARLTINTTNAKGAIGSKAKLYSSTGKAKTLLTAKPGAKGESMVKLGKSDVKLLVAKARNITSGTYQANLVFTLANAATASSSAANANSLRTPSDLS</sequence>
<protein>
    <submittedName>
        <fullName evidence="1">WxL domain-containing protein</fullName>
    </submittedName>
</protein>
<dbReference type="Proteomes" id="UP001149860">
    <property type="component" value="Chromosome"/>
</dbReference>
<gene>
    <name evidence="1" type="ORF">O0236_003040</name>
</gene>
<reference evidence="1" key="1">
    <citation type="submission" date="2024-08" db="EMBL/GenBank/DDBJ databases">
        <title>Lentilactobacillus sp. nov., isolated from tree bark.</title>
        <authorList>
            <person name="Phuengjayaem S."/>
            <person name="Tanasupawat S."/>
        </authorList>
    </citation>
    <scope>NUCLEOTIDE SEQUENCE</scope>
    <source>
        <strain evidence="1">SPB1-3</strain>
    </source>
</reference>
<evidence type="ECO:0000313" key="2">
    <source>
        <dbReference type="Proteomes" id="UP001149860"/>
    </source>
</evidence>
<dbReference type="EMBL" id="CP168151">
    <property type="protein sequence ID" value="XFD40301.1"/>
    <property type="molecule type" value="Genomic_DNA"/>
</dbReference>
<accession>A0ACD5DFX2</accession>